<feature type="compositionally biased region" description="Low complexity" evidence="1">
    <location>
        <begin position="37"/>
        <end position="46"/>
    </location>
</feature>
<name>A0AAD5U2J2_9FUNG</name>
<comment type="caution">
    <text evidence="2">The sequence shown here is derived from an EMBL/GenBank/DDBJ whole genome shotgun (WGS) entry which is preliminary data.</text>
</comment>
<accession>A0AAD5U2J2</accession>
<proteinExistence type="predicted"/>
<evidence type="ECO:0000313" key="2">
    <source>
        <dbReference type="EMBL" id="KAJ3220835.1"/>
    </source>
</evidence>
<protein>
    <submittedName>
        <fullName evidence="2">Uncharacterized protein</fullName>
    </submittedName>
</protein>
<feature type="region of interest" description="Disordered" evidence="1">
    <location>
        <begin position="28"/>
        <end position="54"/>
    </location>
</feature>
<evidence type="ECO:0000256" key="1">
    <source>
        <dbReference type="SAM" id="MobiDB-lite"/>
    </source>
</evidence>
<organism evidence="2 3">
    <name type="scientific">Clydaea vesicula</name>
    <dbReference type="NCBI Taxonomy" id="447962"/>
    <lineage>
        <taxon>Eukaryota</taxon>
        <taxon>Fungi</taxon>
        <taxon>Fungi incertae sedis</taxon>
        <taxon>Chytridiomycota</taxon>
        <taxon>Chytridiomycota incertae sedis</taxon>
        <taxon>Chytridiomycetes</taxon>
        <taxon>Lobulomycetales</taxon>
        <taxon>Lobulomycetaceae</taxon>
        <taxon>Clydaea</taxon>
    </lineage>
</organism>
<dbReference type="Proteomes" id="UP001211065">
    <property type="component" value="Unassembled WGS sequence"/>
</dbReference>
<dbReference type="AlphaFoldDB" id="A0AAD5U2J2"/>
<reference evidence="2" key="1">
    <citation type="submission" date="2020-05" db="EMBL/GenBank/DDBJ databases">
        <title>Phylogenomic resolution of chytrid fungi.</title>
        <authorList>
            <person name="Stajich J.E."/>
            <person name="Amses K."/>
            <person name="Simmons R."/>
            <person name="Seto K."/>
            <person name="Myers J."/>
            <person name="Bonds A."/>
            <person name="Quandt C.A."/>
            <person name="Barry K."/>
            <person name="Liu P."/>
            <person name="Grigoriev I."/>
            <person name="Longcore J.E."/>
            <person name="James T.Y."/>
        </authorList>
    </citation>
    <scope>NUCLEOTIDE SEQUENCE</scope>
    <source>
        <strain evidence="2">JEL0476</strain>
    </source>
</reference>
<dbReference type="EMBL" id="JADGJW010000270">
    <property type="protein sequence ID" value="KAJ3220835.1"/>
    <property type="molecule type" value="Genomic_DNA"/>
</dbReference>
<gene>
    <name evidence="2" type="ORF">HK099_003991</name>
</gene>
<sequence length="383" mass="44287">MEISEDFSKFSINQSQRLPSLRSLQIEKLPTQAQTNTCDSSTSEKTTSSDDTIKDLPEKSVVEEQFCKLLDDLGLKDDVKIKIISNYNLERKWELIKMNNNTKAVDTPFDVKKFITFISNASISDLSGFELAKLRKKLTYQATSALISKLVEEGLLDEMEKITKKLFQGTFIGSRKKWEIQLEILKLLDIILRSQEQAGNILKKKILVYTKKLILDYHLDKETQLILNQREYPKSIFETSSFCAPLENRILFFKILTNLLKIVDDVVSVFDGSENEVTVSSADQNVTKEEYLNLFDAVFDDSMYNGENLLDLFEKENKFIFQSLFLELKYCVFERHKNLSGGDSKSNYIFNSLADGTYRWEKIIQARTKKYKTAEANEYIVKK</sequence>
<keyword evidence="3" id="KW-1185">Reference proteome</keyword>
<evidence type="ECO:0000313" key="3">
    <source>
        <dbReference type="Proteomes" id="UP001211065"/>
    </source>
</evidence>